<dbReference type="EMBL" id="AP022871">
    <property type="protein sequence ID" value="BCB83054.1"/>
    <property type="molecule type" value="Genomic_DNA"/>
</dbReference>
<accession>A0A6F8YA97</accession>
<evidence type="ECO:0000313" key="3">
    <source>
        <dbReference type="EMBL" id="BCB83054.1"/>
    </source>
</evidence>
<evidence type="ECO:0000259" key="2">
    <source>
        <dbReference type="Pfam" id="PF07331"/>
    </source>
</evidence>
<dbReference type="RefSeq" id="WP_173153097.1">
    <property type="nucleotide sequence ID" value="NZ_AP022871.1"/>
</dbReference>
<gene>
    <name evidence="3" type="ORF">Psuf_003670</name>
</gene>
<dbReference type="AlphaFoldDB" id="A0A6F8YA97"/>
<keyword evidence="1" id="KW-1133">Transmembrane helix</keyword>
<feature type="transmembrane region" description="Helical" evidence="1">
    <location>
        <begin position="39"/>
        <end position="57"/>
    </location>
</feature>
<feature type="transmembrane region" description="Helical" evidence="1">
    <location>
        <begin position="90"/>
        <end position="123"/>
    </location>
</feature>
<evidence type="ECO:0000256" key="1">
    <source>
        <dbReference type="SAM" id="Phobius"/>
    </source>
</evidence>
<reference evidence="3 4" key="2">
    <citation type="submission" date="2020-03" db="EMBL/GenBank/DDBJ databases">
        <authorList>
            <person name="Ichikawa N."/>
            <person name="Kimura A."/>
            <person name="Kitahashi Y."/>
            <person name="Uohara A."/>
        </authorList>
    </citation>
    <scope>NUCLEOTIDE SEQUENCE [LARGE SCALE GENOMIC DNA]</scope>
    <source>
        <strain evidence="3 4">NBRC 105367</strain>
    </source>
</reference>
<keyword evidence="1" id="KW-0472">Membrane</keyword>
<dbReference type="InterPro" id="IPR009936">
    <property type="entry name" value="DUF1468"/>
</dbReference>
<evidence type="ECO:0000313" key="4">
    <source>
        <dbReference type="Proteomes" id="UP000503011"/>
    </source>
</evidence>
<reference evidence="3 4" key="1">
    <citation type="submission" date="2020-03" db="EMBL/GenBank/DDBJ databases">
        <title>Whole genome shotgun sequence of Phytohabitans suffuscus NBRC 105367.</title>
        <authorList>
            <person name="Komaki H."/>
            <person name="Tamura T."/>
        </authorList>
    </citation>
    <scope>NUCLEOTIDE SEQUENCE [LARGE SCALE GENOMIC DNA]</scope>
    <source>
        <strain evidence="3 4">NBRC 105367</strain>
    </source>
</reference>
<feature type="transmembrane region" description="Helical" evidence="1">
    <location>
        <begin position="129"/>
        <end position="150"/>
    </location>
</feature>
<dbReference type="Pfam" id="PF07331">
    <property type="entry name" value="TctB"/>
    <property type="match status" value="1"/>
</dbReference>
<name>A0A6F8YA97_9ACTN</name>
<keyword evidence="1" id="KW-0812">Transmembrane</keyword>
<dbReference type="KEGG" id="psuu:Psuf_003670"/>
<sequence>MDRRKDVAVAAAITLLGLVIAILGTQINLGRIRDPIGSRAMPIAIGLLIMAGGLLLAGRRLVRWRSEPTVVREEGTSDEPDVPAHTLRSMAVWAICFVYVLLLGTLGFLILTPFLLVALLWIMGVRTPVRLAVITVLGIAFGYGVFDLLLGVRLPLGPLDPYLGDLG</sequence>
<proteinExistence type="predicted"/>
<feature type="domain" description="DUF1468" evidence="2">
    <location>
        <begin position="10"/>
        <end position="155"/>
    </location>
</feature>
<keyword evidence="4" id="KW-1185">Reference proteome</keyword>
<feature type="transmembrane region" description="Helical" evidence="1">
    <location>
        <begin position="7"/>
        <end position="27"/>
    </location>
</feature>
<organism evidence="3 4">
    <name type="scientific">Phytohabitans suffuscus</name>
    <dbReference type="NCBI Taxonomy" id="624315"/>
    <lineage>
        <taxon>Bacteria</taxon>
        <taxon>Bacillati</taxon>
        <taxon>Actinomycetota</taxon>
        <taxon>Actinomycetes</taxon>
        <taxon>Micromonosporales</taxon>
        <taxon>Micromonosporaceae</taxon>
    </lineage>
</organism>
<protein>
    <recommendedName>
        <fullName evidence="2">DUF1468 domain-containing protein</fullName>
    </recommendedName>
</protein>
<dbReference type="Proteomes" id="UP000503011">
    <property type="component" value="Chromosome"/>
</dbReference>